<dbReference type="CDD" id="cd05233">
    <property type="entry name" value="SDR_c"/>
    <property type="match status" value="1"/>
</dbReference>
<gene>
    <name evidence="4" type="ORF">O0R41_17995</name>
</gene>
<dbReference type="PRINTS" id="PR00080">
    <property type="entry name" value="SDRFAMILY"/>
</dbReference>
<evidence type="ECO:0000313" key="5">
    <source>
        <dbReference type="Proteomes" id="UP001185984"/>
    </source>
</evidence>
<dbReference type="PANTHER" id="PTHR42879:SF2">
    <property type="entry name" value="3-OXOACYL-[ACYL-CARRIER-PROTEIN] REDUCTASE FABG"/>
    <property type="match status" value="1"/>
</dbReference>
<accession>A0ABU4A192</accession>
<dbReference type="Gene3D" id="3.40.50.720">
    <property type="entry name" value="NAD(P)-binding Rossmann-like Domain"/>
    <property type="match status" value="1"/>
</dbReference>
<evidence type="ECO:0000256" key="1">
    <source>
        <dbReference type="ARBA" id="ARBA00006484"/>
    </source>
</evidence>
<evidence type="ECO:0000313" key="4">
    <source>
        <dbReference type="EMBL" id="MDV5825500.1"/>
    </source>
</evidence>
<dbReference type="PRINTS" id="PR00081">
    <property type="entry name" value="GDHRDH"/>
</dbReference>
<dbReference type="SMART" id="SM00822">
    <property type="entry name" value="PKS_KR"/>
    <property type="match status" value="1"/>
</dbReference>
<dbReference type="PANTHER" id="PTHR42879">
    <property type="entry name" value="3-OXOACYL-(ACYL-CARRIER-PROTEIN) REDUCTASE"/>
    <property type="match status" value="1"/>
</dbReference>
<reference evidence="5" key="1">
    <citation type="journal article" date="2022" name="J Environ Chem Eng">
        <title>Biodegradation of petroleum oil using a constructed nonpathogenic and heavy metal-tolerant bacterial consortium isolated from marine sponges.</title>
        <authorList>
            <person name="Dechsakulwatana C."/>
            <person name="Rungsihiranrut A."/>
            <person name="Muangchinda C."/>
            <person name="Ningthoujam R."/>
            <person name="Klankeo P."/>
            <person name="Pinyakong O."/>
        </authorList>
    </citation>
    <scope>NUCLEOTIDE SEQUENCE [LARGE SCALE GENOMIC DNA]</scope>
    <source>
        <strain evidence="5">MO2-4</strain>
    </source>
</reference>
<dbReference type="Pfam" id="PF00106">
    <property type="entry name" value="adh_short"/>
    <property type="match status" value="1"/>
</dbReference>
<keyword evidence="5" id="KW-1185">Reference proteome</keyword>
<dbReference type="InterPro" id="IPR050259">
    <property type="entry name" value="SDR"/>
</dbReference>
<comment type="similarity">
    <text evidence="1 2">Belongs to the short-chain dehydrogenases/reductases (SDR) family.</text>
</comment>
<feature type="domain" description="Ketoreductase" evidence="3">
    <location>
        <begin position="2"/>
        <end position="179"/>
    </location>
</feature>
<organism evidence="4 5">
    <name type="scientific">Sphingobium naphthae</name>
    <dbReference type="NCBI Taxonomy" id="1886786"/>
    <lineage>
        <taxon>Bacteria</taxon>
        <taxon>Pseudomonadati</taxon>
        <taxon>Pseudomonadota</taxon>
        <taxon>Alphaproteobacteria</taxon>
        <taxon>Sphingomonadales</taxon>
        <taxon>Sphingomonadaceae</taxon>
        <taxon>Sphingobium</taxon>
    </lineage>
</organism>
<sequence>MTGAAGGIGLGISTALIKAGAHVVMGDRDEAAVIQAAERLGERATGIALDVADRAAWIEARRVAEAWGGPVDILVNNAGIGPDLRTLVEMTPDTFDLLVRIKLNGSLNGVQCFAPGMQARGRGHIVNTASMAAVTATARLGAYTTAMFGLLGFSEVLREELAPYGVGVSVLCPGRVASRLAETTREAVAVRPPSKASLQRVPLPVSPSQVVLEPQEVGKMVIDAIRSGAHYIFTHGEYRPAVERRMHAVLDAFPIADLAD</sequence>
<dbReference type="InterPro" id="IPR002347">
    <property type="entry name" value="SDR_fam"/>
</dbReference>
<protein>
    <submittedName>
        <fullName evidence="4">SDR family NAD(P)-dependent oxidoreductase</fullName>
    </submittedName>
</protein>
<proteinExistence type="inferred from homology"/>
<comment type="caution">
    <text evidence="4">The sequence shown here is derived from an EMBL/GenBank/DDBJ whole genome shotgun (WGS) entry which is preliminary data.</text>
</comment>
<dbReference type="Proteomes" id="UP001185984">
    <property type="component" value="Unassembled WGS sequence"/>
</dbReference>
<name>A0ABU4A192_9SPHN</name>
<dbReference type="EMBL" id="JAPTHD010000011">
    <property type="protein sequence ID" value="MDV5825500.1"/>
    <property type="molecule type" value="Genomic_DNA"/>
</dbReference>
<dbReference type="InterPro" id="IPR057326">
    <property type="entry name" value="KR_dom"/>
</dbReference>
<dbReference type="SUPFAM" id="SSF51735">
    <property type="entry name" value="NAD(P)-binding Rossmann-fold domains"/>
    <property type="match status" value="1"/>
</dbReference>
<evidence type="ECO:0000256" key="2">
    <source>
        <dbReference type="RuleBase" id="RU000363"/>
    </source>
</evidence>
<dbReference type="InterPro" id="IPR036291">
    <property type="entry name" value="NAD(P)-bd_dom_sf"/>
</dbReference>
<dbReference type="RefSeq" id="WP_317517954.1">
    <property type="nucleotide sequence ID" value="NZ_JAPTHD010000011.1"/>
</dbReference>
<evidence type="ECO:0000259" key="3">
    <source>
        <dbReference type="SMART" id="SM00822"/>
    </source>
</evidence>